<feature type="signal peptide" evidence="2">
    <location>
        <begin position="1"/>
        <end position="26"/>
    </location>
</feature>
<proteinExistence type="predicted"/>
<evidence type="ECO:0000259" key="4">
    <source>
        <dbReference type="Pfam" id="PF18962"/>
    </source>
</evidence>
<sequence>MIAIFNRRWLRLPWLLFLMACTVAGAGDLQDLKQQWKTSRPILDKIKQQPRQYKDAVSKMNLLGRVREVSKSKGRSKAANVDTIHVLAIKAQFQLDDDSNTTGNGHFDYAGNGQPMYIDNNYLNGHNLDYEPPHDSLYIHNQMLALRNYYWAVSDSQLWIEFEQWPKADTAAYTLPHQMSFYSDFYNGGANWGAGLYVLLRDAVDAAGNDSGNCSFSTGSGSTKVPKAVMVFHAGSCWQTDPYGADIPSVFLQMDSSSPIIIKAGADTIYEGIIAAETQSQDGMVLGSQGEIAHEFGHQLGLPDLYDYSMYSVGLGEWELMSWGSWNMNAFVPPHLSAWCKVFLGWSQPLTLKPGDNNQIAFDWVAKTPDAIVKIPINSHEYYLIENRRAWVDPNSAIIDSITADCNGAREWRNGVLVKVNDYDMSLPFELDAGGLLVYHVDENLISQRWFDNSLETGDIKAIYLLEADHVQDLQRWGGSPYSTFASPYDAYYAGNNDRLDDGSDPPTTANDGSYTHISISGITAPSESLSARVKVGWSLPGFPYDLGQTVDWNSPNYITTSLGTDTIMKLLLLPGNNGYLYALKSDGTPCGSNPDTVIVATNDTVFLRGVIAKVRGNIYSSPAVGSLYAFQEQSVFISAAYSNTEGWLYGFRLFPETTIVDTTRYLNTYDFIGASFSSGFPVKTSGPIFSSPTLADINGDDTLEIIVACDDDSLYAWHHDGRRVTGFPRGLDMETRATVSAAELDPASPGQEIVVLSGDSRIFAFKGNGDLLPGFPYHRAFVDWVSASTAIGDVNRDGSPEIVACPKAPSNEYENEIVVEVTVIDKLGRTITGWPVQIYNQTQTAVASPALGDLDGDGYLEIAAAIGTKLYTYNYNGTLISGFPKVISESLNVQSSPVTADVDNDGLPEIIIGSPDGRVYAFNGNSTNAAGFPLTAGGKIYSTPLLTDLDGDSSDIELAVGCDDGNLYVWSIGSPVTASRLTWPMFCGNQAHTGFMNWDPAVHPLPVNSGELIKNAYVYPSPARGEKAVIRFYLENKAEIDVKIFNLAGELVRQYSQPGQALTENEVIWSLENIASGVYIIRVEANDGATVKTKICKAAVIK</sequence>
<dbReference type="InterPro" id="IPR028994">
    <property type="entry name" value="Integrin_alpha_N"/>
</dbReference>
<keyword evidence="1 2" id="KW-0732">Signal</keyword>
<organism evidence="5 6">
    <name type="scientific">candidate division TA06 bacterium</name>
    <dbReference type="NCBI Taxonomy" id="2250710"/>
    <lineage>
        <taxon>Bacteria</taxon>
        <taxon>Bacteria division TA06</taxon>
    </lineage>
</organism>
<evidence type="ECO:0000313" key="5">
    <source>
        <dbReference type="EMBL" id="MBI4726158.1"/>
    </source>
</evidence>
<name>A0A933ICW5_UNCT6</name>
<comment type="caution">
    <text evidence="5">The sequence shown here is derived from an EMBL/GenBank/DDBJ whole genome shotgun (WGS) entry which is preliminary data.</text>
</comment>
<evidence type="ECO:0000259" key="3">
    <source>
        <dbReference type="Pfam" id="PF05547"/>
    </source>
</evidence>
<dbReference type="GO" id="GO:0006508">
    <property type="term" value="P:proteolysis"/>
    <property type="evidence" value="ECO:0007669"/>
    <property type="project" value="InterPro"/>
</dbReference>
<reference evidence="5" key="1">
    <citation type="submission" date="2020-07" db="EMBL/GenBank/DDBJ databases">
        <title>Huge and variable diversity of episymbiotic CPR bacteria and DPANN archaea in groundwater ecosystems.</title>
        <authorList>
            <person name="He C.Y."/>
            <person name="Keren R."/>
            <person name="Whittaker M."/>
            <person name="Farag I.F."/>
            <person name="Doudna J."/>
            <person name="Cate J.H.D."/>
            <person name="Banfield J.F."/>
        </authorList>
    </citation>
    <scope>NUCLEOTIDE SEQUENCE</scope>
    <source>
        <strain evidence="5">NC_groundwater_1520_Pr4_B-0.1um_53_5</strain>
    </source>
</reference>
<dbReference type="InterPro" id="IPR013517">
    <property type="entry name" value="FG-GAP"/>
</dbReference>
<evidence type="ECO:0000313" key="6">
    <source>
        <dbReference type="Proteomes" id="UP000736328"/>
    </source>
</evidence>
<dbReference type="NCBIfam" id="TIGR04183">
    <property type="entry name" value="Por_Secre_tail"/>
    <property type="match status" value="1"/>
</dbReference>
<dbReference type="GO" id="GO:0008233">
    <property type="term" value="F:peptidase activity"/>
    <property type="evidence" value="ECO:0007669"/>
    <property type="project" value="InterPro"/>
</dbReference>
<protein>
    <submittedName>
        <fullName evidence="5">T9SS type A sorting domain-containing protein</fullName>
    </submittedName>
</protein>
<gene>
    <name evidence="5" type="ORF">HY768_02855</name>
</gene>
<dbReference type="SUPFAM" id="SSF55486">
    <property type="entry name" value="Metalloproteases ('zincins'), catalytic domain"/>
    <property type="match status" value="1"/>
</dbReference>
<dbReference type="PANTHER" id="PTHR41775">
    <property type="entry name" value="SECRETED PROTEIN-RELATED"/>
    <property type="match status" value="1"/>
</dbReference>
<dbReference type="PANTHER" id="PTHR41775:SF1">
    <property type="entry name" value="PEPTIDASE M6-LIKE DOMAIN-CONTAINING PROTEIN"/>
    <property type="match status" value="1"/>
</dbReference>
<dbReference type="SUPFAM" id="SSF69318">
    <property type="entry name" value="Integrin alpha N-terminal domain"/>
    <property type="match status" value="1"/>
</dbReference>
<dbReference type="Proteomes" id="UP000736328">
    <property type="component" value="Unassembled WGS sequence"/>
</dbReference>
<dbReference type="Pfam" id="PF18962">
    <property type="entry name" value="Por_Secre_tail"/>
    <property type="match status" value="1"/>
</dbReference>
<dbReference type="InterPro" id="IPR026444">
    <property type="entry name" value="Secre_tail"/>
</dbReference>
<feature type="chain" id="PRO_5038002215" evidence="2">
    <location>
        <begin position="27"/>
        <end position="1103"/>
    </location>
</feature>
<dbReference type="AlphaFoldDB" id="A0A933ICW5"/>
<dbReference type="Pfam" id="PF13517">
    <property type="entry name" value="FG-GAP_3"/>
    <property type="match status" value="1"/>
</dbReference>
<evidence type="ECO:0000256" key="1">
    <source>
        <dbReference type="ARBA" id="ARBA00022729"/>
    </source>
</evidence>
<dbReference type="Pfam" id="PF05547">
    <property type="entry name" value="Peptidase_M6"/>
    <property type="match status" value="1"/>
</dbReference>
<evidence type="ECO:0000256" key="2">
    <source>
        <dbReference type="SAM" id="SignalP"/>
    </source>
</evidence>
<feature type="domain" description="Peptidase M6-like" evidence="3">
    <location>
        <begin position="287"/>
        <end position="343"/>
    </location>
</feature>
<dbReference type="EMBL" id="JACQXR010000034">
    <property type="protein sequence ID" value="MBI4726158.1"/>
    <property type="molecule type" value="Genomic_DNA"/>
</dbReference>
<accession>A0A933ICW5</accession>
<dbReference type="Gene3D" id="2.130.10.130">
    <property type="entry name" value="Integrin alpha, N-terminal"/>
    <property type="match status" value="1"/>
</dbReference>
<feature type="domain" description="Secretion system C-terminal sorting" evidence="4">
    <location>
        <begin position="1019"/>
        <end position="1096"/>
    </location>
</feature>
<dbReference type="InterPro" id="IPR008757">
    <property type="entry name" value="Peptidase_M6-like_domain"/>
</dbReference>
<dbReference type="Gene3D" id="2.60.40.4070">
    <property type="match status" value="1"/>
</dbReference>